<keyword evidence="4" id="KW-1185">Reference proteome</keyword>
<dbReference type="EMBL" id="UYRU01076936">
    <property type="protein sequence ID" value="VDN27532.1"/>
    <property type="molecule type" value="Genomic_DNA"/>
</dbReference>
<dbReference type="OrthoDB" id="6271519at2759"/>
<dbReference type="Proteomes" id="UP000281553">
    <property type="component" value="Unassembled WGS sequence"/>
</dbReference>
<evidence type="ECO:0000313" key="4">
    <source>
        <dbReference type="Proteomes" id="UP000281553"/>
    </source>
</evidence>
<name>A0A3P7Q6H6_DIBLA</name>
<feature type="region of interest" description="Disordered" evidence="1">
    <location>
        <begin position="37"/>
        <end position="109"/>
    </location>
</feature>
<evidence type="ECO:0000313" key="3">
    <source>
        <dbReference type="EMBL" id="VDN27532.1"/>
    </source>
</evidence>
<feature type="compositionally biased region" description="Acidic residues" evidence="1">
    <location>
        <begin position="58"/>
        <end position="69"/>
    </location>
</feature>
<evidence type="ECO:0000256" key="2">
    <source>
        <dbReference type="SAM" id="SignalP"/>
    </source>
</evidence>
<evidence type="ECO:0000256" key="1">
    <source>
        <dbReference type="SAM" id="MobiDB-lite"/>
    </source>
</evidence>
<feature type="signal peptide" evidence="2">
    <location>
        <begin position="1"/>
        <end position="19"/>
    </location>
</feature>
<reference evidence="3 4" key="1">
    <citation type="submission" date="2018-11" db="EMBL/GenBank/DDBJ databases">
        <authorList>
            <consortium name="Pathogen Informatics"/>
        </authorList>
    </citation>
    <scope>NUCLEOTIDE SEQUENCE [LARGE SCALE GENOMIC DNA]</scope>
</reference>
<proteinExistence type="predicted"/>
<organism evidence="3 4">
    <name type="scientific">Dibothriocephalus latus</name>
    <name type="common">Fish tapeworm</name>
    <name type="synonym">Diphyllobothrium latum</name>
    <dbReference type="NCBI Taxonomy" id="60516"/>
    <lineage>
        <taxon>Eukaryota</taxon>
        <taxon>Metazoa</taxon>
        <taxon>Spiralia</taxon>
        <taxon>Lophotrochozoa</taxon>
        <taxon>Platyhelminthes</taxon>
        <taxon>Cestoda</taxon>
        <taxon>Eucestoda</taxon>
        <taxon>Diphyllobothriidea</taxon>
        <taxon>Diphyllobothriidae</taxon>
        <taxon>Dibothriocephalus</taxon>
    </lineage>
</organism>
<accession>A0A3P7Q6H6</accession>
<dbReference type="AlphaFoldDB" id="A0A3P7Q6H6"/>
<feature type="chain" id="PRO_5018100692" evidence="2">
    <location>
        <begin position="20"/>
        <end position="109"/>
    </location>
</feature>
<gene>
    <name evidence="3" type="ORF">DILT_LOCUS15024</name>
</gene>
<protein>
    <submittedName>
        <fullName evidence="3">Uncharacterized protein</fullName>
    </submittedName>
</protein>
<sequence>MLVEMLLFNLCFFAYLVIRHHKTVFLACVAFFSKLVPSGTGSDPLSVSVSTQTADKEEYGDDLAPEELPESVGEPPVAPTLSATAETQRTEDDDTPVLVLGTDSSSDSF</sequence>
<keyword evidence="2" id="KW-0732">Signal</keyword>
<feature type="compositionally biased region" description="Polar residues" evidence="1">
    <location>
        <begin position="39"/>
        <end position="53"/>
    </location>
</feature>